<dbReference type="Proteomes" id="UP000184236">
    <property type="component" value="Unassembled WGS sequence"/>
</dbReference>
<proteinExistence type="predicted"/>
<sequence>MDKILLRMKTKPIFTFFFSVIYILSFAQNAQGLKKEKWKYEPNFMVGGDVLNAGVSFFSDRKLYQGFISSKIKNNIHGIVEAGFESNVYQKNGYDAKANGPFLKIGAFYMLAKDPENEFNGFYAGGKIGGSFYTQEYMAVPVRGFGGSSSSVAFPSSSQSSYWLEGTLGGRVQLFDSNFFIDVNLQPRYLVATSKQEDIQPMIVPGFGRSSSKFNMGFAWNIAYKF</sequence>
<organism evidence="1 2">
    <name type="scientific">Chryseobacterium takakiae</name>
    <dbReference type="NCBI Taxonomy" id="1302685"/>
    <lineage>
        <taxon>Bacteria</taxon>
        <taxon>Pseudomonadati</taxon>
        <taxon>Bacteroidota</taxon>
        <taxon>Flavobacteriia</taxon>
        <taxon>Flavobacteriales</taxon>
        <taxon>Weeksellaceae</taxon>
        <taxon>Chryseobacterium group</taxon>
        <taxon>Chryseobacterium</taxon>
    </lineage>
</organism>
<protein>
    <recommendedName>
        <fullName evidence="3">Outer membrane protein beta-barrel domain-containing protein</fullName>
    </recommendedName>
</protein>
<dbReference type="EMBL" id="FQVO01000002">
    <property type="protein sequence ID" value="SHE56740.1"/>
    <property type="molecule type" value="Genomic_DNA"/>
</dbReference>
<evidence type="ECO:0008006" key="3">
    <source>
        <dbReference type="Google" id="ProtNLM"/>
    </source>
</evidence>
<evidence type="ECO:0000313" key="1">
    <source>
        <dbReference type="EMBL" id="SHE56740.1"/>
    </source>
</evidence>
<accession>A0A1M4UJK0</accession>
<evidence type="ECO:0000313" key="2">
    <source>
        <dbReference type="Proteomes" id="UP000184236"/>
    </source>
</evidence>
<gene>
    <name evidence="1" type="ORF">SAMN05444408_102140</name>
</gene>
<dbReference type="Pfam" id="PF19515">
    <property type="entry name" value="DUF6048"/>
    <property type="match status" value="1"/>
</dbReference>
<name>A0A1M4UJK0_9FLAO</name>
<reference evidence="2" key="1">
    <citation type="submission" date="2016-11" db="EMBL/GenBank/DDBJ databases">
        <authorList>
            <person name="Varghese N."/>
            <person name="Submissions S."/>
        </authorList>
    </citation>
    <scope>NUCLEOTIDE SEQUENCE [LARGE SCALE GENOMIC DNA]</scope>
    <source>
        <strain evidence="2">DSM 26898</strain>
    </source>
</reference>
<dbReference type="InterPro" id="IPR046111">
    <property type="entry name" value="DUF6048"/>
</dbReference>
<dbReference type="STRING" id="1302685.SAMN05444408_102140"/>
<dbReference type="AlphaFoldDB" id="A0A1M4UJK0"/>
<keyword evidence="2" id="KW-1185">Reference proteome</keyword>